<dbReference type="Proteomes" id="UP000321303">
    <property type="component" value="Unassembled WGS sequence"/>
</dbReference>
<evidence type="ECO:0000313" key="1">
    <source>
        <dbReference type="EMBL" id="GEN26714.1"/>
    </source>
</evidence>
<protein>
    <submittedName>
        <fullName evidence="1">Uncharacterized protein</fullName>
    </submittedName>
</protein>
<comment type="caution">
    <text evidence="1">The sequence shown here is derived from an EMBL/GenBank/DDBJ whole genome shotgun (WGS) entry which is preliminary data.</text>
</comment>
<dbReference type="RefSeq" id="WP_174787747.1">
    <property type="nucleotide sequence ID" value="NZ_BJXV01000001.1"/>
</dbReference>
<keyword evidence="2" id="KW-1185">Reference proteome</keyword>
<dbReference type="AlphaFoldDB" id="A0A511UJF7"/>
<dbReference type="EMBL" id="BJXV01000001">
    <property type="protein sequence ID" value="GEN26714.1"/>
    <property type="molecule type" value="Genomic_DNA"/>
</dbReference>
<name>A0A511UJF7_9GAMM</name>
<evidence type="ECO:0000313" key="2">
    <source>
        <dbReference type="Proteomes" id="UP000321303"/>
    </source>
</evidence>
<gene>
    <name evidence="1" type="ORF">HVA01_03600</name>
</gene>
<reference evidence="1 2" key="1">
    <citation type="submission" date="2019-07" db="EMBL/GenBank/DDBJ databases">
        <title>Whole genome shotgun sequence of Halomonas variabilis NBRC 102410.</title>
        <authorList>
            <person name="Hosoyama A."/>
            <person name="Uohara A."/>
            <person name="Ohji S."/>
            <person name="Ichikawa N."/>
        </authorList>
    </citation>
    <scope>NUCLEOTIDE SEQUENCE [LARGE SCALE GENOMIC DNA]</scope>
    <source>
        <strain evidence="1 2">NBRC 102410</strain>
    </source>
</reference>
<sequence>MTTKNMSRIKPLSADEKTRLLALVRERALHDEVSFANEAKREGLEEGREDVARKLIEMNLLTDTQIAAASELTENDIKALRKEIKH</sequence>
<organism evidence="1 2">
    <name type="scientific">Halovibrio variabilis</name>
    <dbReference type="NCBI Taxonomy" id="31910"/>
    <lineage>
        <taxon>Bacteria</taxon>
        <taxon>Pseudomonadati</taxon>
        <taxon>Pseudomonadota</taxon>
        <taxon>Gammaproteobacteria</taxon>
        <taxon>Oceanospirillales</taxon>
        <taxon>Halomonadaceae</taxon>
        <taxon>Halovibrio</taxon>
    </lineage>
</organism>
<proteinExistence type="predicted"/>
<accession>A0A511UJF7</accession>